<reference evidence="1 2" key="1">
    <citation type="submission" date="2020-03" db="EMBL/GenBank/DDBJ databases">
        <title>Whole genome shotgun sequence of Phytohabitans suffuscus NBRC 105367.</title>
        <authorList>
            <person name="Komaki H."/>
            <person name="Tamura T."/>
        </authorList>
    </citation>
    <scope>NUCLEOTIDE SEQUENCE [LARGE SCALE GENOMIC DNA]</scope>
    <source>
        <strain evidence="1 2">NBRC 105367</strain>
    </source>
</reference>
<evidence type="ECO:0000313" key="2">
    <source>
        <dbReference type="Proteomes" id="UP000503011"/>
    </source>
</evidence>
<organism evidence="1 2">
    <name type="scientific">Phytohabitans suffuscus</name>
    <dbReference type="NCBI Taxonomy" id="624315"/>
    <lineage>
        <taxon>Bacteria</taxon>
        <taxon>Bacillati</taxon>
        <taxon>Actinomycetota</taxon>
        <taxon>Actinomycetes</taxon>
        <taxon>Micromonosporales</taxon>
        <taxon>Micromonosporaceae</taxon>
    </lineage>
</organism>
<proteinExistence type="predicted"/>
<protein>
    <submittedName>
        <fullName evidence="1">Uncharacterized protein</fullName>
    </submittedName>
</protein>
<dbReference type="Proteomes" id="UP000503011">
    <property type="component" value="Chromosome"/>
</dbReference>
<dbReference type="AlphaFoldDB" id="A0A6F8YFA0"/>
<dbReference type="KEGG" id="psuu:Psuf_020600"/>
<sequence length="207" mass="23085">MTLAISNPDLFNPDLFNTVVGGWHRRLSITQSTKRSHWRTKIIYFRSVARLLSMSPDMRLTWRRIVEAAGPQGSRSTFYEVAGAHARHPLIEDLIRDGRLDSIQLALCYRRADAVTQLVDETKVWSFWPYRERLLASFAAEPMEAGAMEAALVGALTAWAAHNRGLAAALDHAPPACAVEDLMLIKGGRVAAFRATNELSDVIRQVT</sequence>
<gene>
    <name evidence="1" type="ORF">Psuf_020600</name>
</gene>
<accession>A0A6F8YFA0</accession>
<reference evidence="1 2" key="2">
    <citation type="submission" date="2020-03" db="EMBL/GenBank/DDBJ databases">
        <authorList>
            <person name="Ichikawa N."/>
            <person name="Kimura A."/>
            <person name="Kitahashi Y."/>
            <person name="Uohara A."/>
        </authorList>
    </citation>
    <scope>NUCLEOTIDE SEQUENCE [LARGE SCALE GENOMIC DNA]</scope>
    <source>
        <strain evidence="1 2">NBRC 105367</strain>
    </source>
</reference>
<dbReference type="RefSeq" id="WP_232074674.1">
    <property type="nucleotide sequence ID" value="NZ_AP022871.1"/>
</dbReference>
<evidence type="ECO:0000313" key="1">
    <source>
        <dbReference type="EMBL" id="BCB84747.1"/>
    </source>
</evidence>
<dbReference type="EMBL" id="AP022871">
    <property type="protein sequence ID" value="BCB84747.1"/>
    <property type="molecule type" value="Genomic_DNA"/>
</dbReference>
<name>A0A6F8YFA0_9ACTN</name>
<keyword evidence="2" id="KW-1185">Reference proteome</keyword>